<dbReference type="InterPro" id="IPR000490">
    <property type="entry name" value="Glyco_hydro_17"/>
</dbReference>
<evidence type="ECO:0000256" key="9">
    <source>
        <dbReference type="RuleBase" id="RU004336"/>
    </source>
</evidence>
<proteinExistence type="inferred from homology"/>
<protein>
    <recommendedName>
        <fullName evidence="3">glucan endo-1,3-beta-D-glucosidase</fullName>
        <ecNumber evidence="3">3.2.1.39</ecNumber>
    </recommendedName>
    <alternativeName>
        <fullName evidence="6">(1-&gt;3)-beta-glucan endohydrolase</fullName>
    </alternativeName>
    <alternativeName>
        <fullName evidence="7">Beta-1,3-endoglucanase</fullName>
    </alternativeName>
</protein>
<dbReference type="EMBL" id="CM002922">
    <property type="protein sequence ID" value="KGN66289.1"/>
    <property type="molecule type" value="Genomic_DNA"/>
</dbReference>
<dbReference type="PANTHER" id="PTHR32227">
    <property type="entry name" value="GLUCAN ENDO-1,3-BETA-GLUCOSIDASE BG1-RELATED-RELATED"/>
    <property type="match status" value="1"/>
</dbReference>
<reference evidence="10 11" key="3">
    <citation type="journal article" date="2010" name="BMC Genomics">
        <title>Transcriptome sequencing and comparative analysis of cucumber flowers with different sex types.</title>
        <authorList>
            <person name="Guo S."/>
            <person name="Zheng Y."/>
            <person name="Joung J.G."/>
            <person name="Liu S."/>
            <person name="Zhang Z."/>
            <person name="Crasta O.R."/>
            <person name="Sobral B.W."/>
            <person name="Xu Y."/>
            <person name="Huang S."/>
            <person name="Fei Z."/>
        </authorList>
    </citation>
    <scope>NUCLEOTIDE SEQUENCE [LARGE SCALE GENOMIC DNA]</scope>
    <source>
        <strain evidence="11">cv. 9930</strain>
    </source>
</reference>
<dbReference type="OMA" id="NIYPYYF"/>
<dbReference type="EC" id="3.2.1.39" evidence="3"/>
<name>A0A0A0LZ10_CUCSA</name>
<gene>
    <name evidence="10" type="ORF">Csa_1G595900</name>
</gene>
<dbReference type="Pfam" id="PF00332">
    <property type="entry name" value="Glyco_hydro_17"/>
    <property type="match status" value="1"/>
</dbReference>
<dbReference type="Gramene" id="KGN66289">
    <property type="protein sequence ID" value="KGN66289"/>
    <property type="gene ID" value="Csa_1G595900"/>
</dbReference>
<evidence type="ECO:0000256" key="2">
    <source>
        <dbReference type="ARBA" id="ARBA00008773"/>
    </source>
</evidence>
<dbReference type="eggNOG" id="ENOG502QVKW">
    <property type="taxonomic scope" value="Eukaryota"/>
</dbReference>
<dbReference type="STRING" id="3659.A0A0A0LZ10"/>
<evidence type="ECO:0000313" key="10">
    <source>
        <dbReference type="EMBL" id="KGN66289.1"/>
    </source>
</evidence>
<evidence type="ECO:0000256" key="3">
    <source>
        <dbReference type="ARBA" id="ARBA00012780"/>
    </source>
</evidence>
<sequence>MAKVVQIVFLMASILMAATVVGAYDILLGAYYGLVGDNLPPPWKVVQLCEQYNIRRVRLDVPDVDVLTAFRGGAIDVSFGIPNNMLTDLANNKGLVEEWFNTYVKTFVDDFRINYIIVGDKAIPSHANFILPIMMSLQDLLNANYLGQVKLTTLVGYNAALVSKDPPSSGTFDPTVRESMRGILKFLAEEGSALMVSVFPHQKYEFNGGISLNYAIFNETNPVVQDEGLEYYNLFDAMVDAFYAAIEKEMVGEVNIVVGETGWPTCGDISGTQAIAKEYNNKFKSHISSGNGTPRKPNVYLEGFIQSIFNEDKKPEGDSQCYGMFDVNMKPIYPLFSTATAENMFMSGKKN</sequence>
<evidence type="ECO:0000256" key="4">
    <source>
        <dbReference type="ARBA" id="ARBA00022801"/>
    </source>
</evidence>
<comment type="catalytic activity">
    <reaction evidence="1">
        <text>Hydrolysis of (1-&gt;3)-beta-D-glucosidic linkages in (1-&gt;3)-beta-D-glucans.</text>
        <dbReference type="EC" id="3.2.1.39"/>
    </reaction>
</comment>
<evidence type="ECO:0000313" key="11">
    <source>
        <dbReference type="Proteomes" id="UP000029981"/>
    </source>
</evidence>
<evidence type="ECO:0000256" key="6">
    <source>
        <dbReference type="ARBA" id="ARBA00033335"/>
    </source>
</evidence>
<reference evidence="10 11" key="2">
    <citation type="journal article" date="2009" name="PLoS ONE">
        <title>An integrated genetic and cytogenetic map of the cucumber genome.</title>
        <authorList>
            <person name="Ren Y."/>
            <person name="Zhang Z."/>
            <person name="Liu J."/>
            <person name="Staub J.E."/>
            <person name="Han Y."/>
            <person name="Cheng Z."/>
            <person name="Li X."/>
            <person name="Lu J."/>
            <person name="Miao H."/>
            <person name="Kang H."/>
            <person name="Xie B."/>
            <person name="Gu X."/>
            <person name="Wang X."/>
            <person name="Du Y."/>
            <person name="Jin W."/>
            <person name="Huang S."/>
        </authorList>
    </citation>
    <scope>NUCLEOTIDE SEQUENCE [LARGE SCALE GENOMIC DNA]</scope>
    <source>
        <strain evidence="11">cv. 9930</strain>
    </source>
</reference>
<dbReference type="Gene3D" id="3.20.20.80">
    <property type="entry name" value="Glycosidases"/>
    <property type="match status" value="1"/>
</dbReference>
<dbReference type="KEGG" id="csv:101209699"/>
<dbReference type="Proteomes" id="UP000029981">
    <property type="component" value="Chromosome 1"/>
</dbReference>
<keyword evidence="4 9" id="KW-0378">Hydrolase</keyword>
<evidence type="ECO:0000256" key="8">
    <source>
        <dbReference type="RuleBase" id="RU004335"/>
    </source>
</evidence>
<accession>A0A0A0LZ10</accession>
<dbReference type="OrthoDB" id="941679at2759"/>
<evidence type="ECO:0000256" key="7">
    <source>
        <dbReference type="ARBA" id="ARBA00033417"/>
    </source>
</evidence>
<evidence type="ECO:0000256" key="5">
    <source>
        <dbReference type="ARBA" id="ARBA00023295"/>
    </source>
</evidence>
<reference evidence="10 11" key="1">
    <citation type="journal article" date="2009" name="Nat. Genet.">
        <title>The genome of the cucumber, Cucumis sativus L.</title>
        <authorList>
            <person name="Huang S."/>
            <person name="Li R."/>
            <person name="Zhang Z."/>
            <person name="Li L."/>
            <person name="Gu X."/>
            <person name="Fan W."/>
            <person name="Lucas W.J."/>
            <person name="Wang X."/>
            <person name="Xie B."/>
            <person name="Ni P."/>
            <person name="Ren Y."/>
            <person name="Zhu H."/>
            <person name="Li J."/>
            <person name="Lin K."/>
            <person name="Jin W."/>
            <person name="Fei Z."/>
            <person name="Li G."/>
            <person name="Staub J."/>
            <person name="Kilian A."/>
            <person name="van der Vossen E.A."/>
            <person name="Wu Y."/>
            <person name="Guo J."/>
            <person name="He J."/>
            <person name="Jia Z."/>
            <person name="Ren Y."/>
            <person name="Tian G."/>
            <person name="Lu Y."/>
            <person name="Ruan J."/>
            <person name="Qian W."/>
            <person name="Wang M."/>
            <person name="Huang Q."/>
            <person name="Li B."/>
            <person name="Xuan Z."/>
            <person name="Cao J."/>
            <person name="Asan"/>
            <person name="Wu Z."/>
            <person name="Zhang J."/>
            <person name="Cai Q."/>
            <person name="Bai Y."/>
            <person name="Zhao B."/>
            <person name="Han Y."/>
            <person name="Li Y."/>
            <person name="Li X."/>
            <person name="Wang S."/>
            <person name="Shi Q."/>
            <person name="Liu S."/>
            <person name="Cho W.K."/>
            <person name="Kim J.Y."/>
            <person name="Xu Y."/>
            <person name="Heller-Uszynska K."/>
            <person name="Miao H."/>
            <person name="Cheng Z."/>
            <person name="Zhang S."/>
            <person name="Wu J."/>
            <person name="Yang Y."/>
            <person name="Kang H."/>
            <person name="Li M."/>
            <person name="Liang H."/>
            <person name="Ren X."/>
            <person name="Shi Z."/>
            <person name="Wen M."/>
            <person name="Jian M."/>
            <person name="Yang H."/>
            <person name="Zhang G."/>
            <person name="Yang Z."/>
            <person name="Chen R."/>
            <person name="Liu S."/>
            <person name="Li J."/>
            <person name="Ma L."/>
            <person name="Liu H."/>
            <person name="Zhou Y."/>
            <person name="Zhao J."/>
            <person name="Fang X."/>
            <person name="Li G."/>
            <person name="Fang L."/>
            <person name="Li Y."/>
            <person name="Liu D."/>
            <person name="Zheng H."/>
            <person name="Zhang Y."/>
            <person name="Qin N."/>
            <person name="Li Z."/>
            <person name="Yang G."/>
            <person name="Yang S."/>
            <person name="Bolund L."/>
            <person name="Kristiansen K."/>
            <person name="Zheng H."/>
            <person name="Li S."/>
            <person name="Zhang X."/>
            <person name="Yang H."/>
            <person name="Wang J."/>
            <person name="Sun R."/>
            <person name="Zhang B."/>
            <person name="Jiang S."/>
            <person name="Wang J."/>
            <person name="Du Y."/>
            <person name="Li S."/>
        </authorList>
    </citation>
    <scope>NUCLEOTIDE SEQUENCE [LARGE SCALE GENOMIC DNA]</scope>
    <source>
        <strain evidence="11">cv. 9930</strain>
    </source>
</reference>
<dbReference type="InterPro" id="IPR044965">
    <property type="entry name" value="Glyco_hydro_17_plant"/>
</dbReference>
<dbReference type="SUPFAM" id="SSF51445">
    <property type="entry name" value="(Trans)glycosidases"/>
    <property type="match status" value="1"/>
</dbReference>
<keyword evidence="11" id="KW-1185">Reference proteome</keyword>
<dbReference type="GO" id="GO:0042973">
    <property type="term" value="F:glucan endo-1,3-beta-D-glucosidase activity"/>
    <property type="evidence" value="ECO:0007669"/>
    <property type="project" value="UniProtKB-EC"/>
</dbReference>
<dbReference type="InterPro" id="IPR017853">
    <property type="entry name" value="GH"/>
</dbReference>
<keyword evidence="5 9" id="KW-0326">Glycosidase</keyword>
<dbReference type="AlphaFoldDB" id="A0A0A0LZ10"/>
<organism evidence="10 11">
    <name type="scientific">Cucumis sativus</name>
    <name type="common">Cucumber</name>
    <dbReference type="NCBI Taxonomy" id="3659"/>
    <lineage>
        <taxon>Eukaryota</taxon>
        <taxon>Viridiplantae</taxon>
        <taxon>Streptophyta</taxon>
        <taxon>Embryophyta</taxon>
        <taxon>Tracheophyta</taxon>
        <taxon>Spermatophyta</taxon>
        <taxon>Magnoliopsida</taxon>
        <taxon>eudicotyledons</taxon>
        <taxon>Gunneridae</taxon>
        <taxon>Pentapetalae</taxon>
        <taxon>rosids</taxon>
        <taxon>fabids</taxon>
        <taxon>Cucurbitales</taxon>
        <taxon>Cucurbitaceae</taxon>
        <taxon>Benincaseae</taxon>
        <taxon>Cucumis</taxon>
    </lineage>
</organism>
<dbReference type="GO" id="GO:0005975">
    <property type="term" value="P:carbohydrate metabolic process"/>
    <property type="evidence" value="ECO:0007669"/>
    <property type="project" value="InterPro"/>
</dbReference>
<comment type="similarity">
    <text evidence="2 8">Belongs to the glycosyl hydrolase 17 family.</text>
</comment>
<reference evidence="10 11" key="4">
    <citation type="journal article" date="2011" name="BMC Genomics">
        <title>RNA-Seq improves annotation of protein-coding genes in the cucumber genome.</title>
        <authorList>
            <person name="Li Z."/>
            <person name="Zhang Z."/>
            <person name="Yan P."/>
            <person name="Huang S."/>
            <person name="Fei Z."/>
            <person name="Lin K."/>
        </authorList>
    </citation>
    <scope>NUCLEOTIDE SEQUENCE [LARGE SCALE GENOMIC DNA]</scope>
    <source>
        <strain evidence="11">cv. 9930</strain>
    </source>
</reference>
<dbReference type="PROSITE" id="PS00587">
    <property type="entry name" value="GLYCOSYL_HYDROL_F17"/>
    <property type="match status" value="1"/>
</dbReference>
<evidence type="ECO:0000256" key="1">
    <source>
        <dbReference type="ARBA" id="ARBA00000382"/>
    </source>
</evidence>